<evidence type="ECO:0000256" key="1">
    <source>
        <dbReference type="ARBA" id="ARBA00004173"/>
    </source>
</evidence>
<dbReference type="SUPFAM" id="SSF56112">
    <property type="entry name" value="Protein kinase-like (PK-like)"/>
    <property type="match status" value="1"/>
</dbReference>
<reference evidence="7 8" key="1">
    <citation type="submission" date="2018-10" db="EMBL/GenBank/DDBJ databases">
        <title>Fifty Aureobasidium pullulans genomes reveal a recombining polyextremotolerant generalist.</title>
        <authorList>
            <person name="Gostincar C."/>
            <person name="Turk M."/>
            <person name="Zajc J."/>
            <person name="Gunde-Cimerman N."/>
        </authorList>
    </citation>
    <scope>NUCLEOTIDE SEQUENCE [LARGE SCALE GENOMIC DNA]</scope>
    <source>
        <strain evidence="7 8">EXF-1645</strain>
    </source>
</reference>
<comment type="similarity">
    <text evidence="2">Belongs to the AIM9 family.</text>
</comment>
<evidence type="ECO:0000313" key="7">
    <source>
        <dbReference type="EMBL" id="TIA30181.1"/>
    </source>
</evidence>
<dbReference type="Proteomes" id="UP000308724">
    <property type="component" value="Unassembled WGS sequence"/>
</dbReference>
<evidence type="ECO:0000256" key="6">
    <source>
        <dbReference type="ARBA" id="ARBA00031849"/>
    </source>
</evidence>
<organism evidence="7 8">
    <name type="scientific">Aureobasidium pullulans</name>
    <name type="common">Black yeast</name>
    <name type="synonym">Pullularia pullulans</name>
    <dbReference type="NCBI Taxonomy" id="5580"/>
    <lineage>
        <taxon>Eukaryota</taxon>
        <taxon>Fungi</taxon>
        <taxon>Dikarya</taxon>
        <taxon>Ascomycota</taxon>
        <taxon>Pezizomycotina</taxon>
        <taxon>Dothideomycetes</taxon>
        <taxon>Dothideomycetidae</taxon>
        <taxon>Dothideales</taxon>
        <taxon>Saccotheciaceae</taxon>
        <taxon>Aureobasidium</taxon>
    </lineage>
</organism>
<evidence type="ECO:0000256" key="4">
    <source>
        <dbReference type="ARBA" id="ARBA00022946"/>
    </source>
</evidence>
<keyword evidence="4" id="KW-0809">Transit peptide</keyword>
<dbReference type="PANTHER" id="PTHR36091">
    <property type="entry name" value="ALTERED INHERITANCE OF MITOCHONDRIA PROTEIN 9, MITOCHONDRIAL"/>
    <property type="match status" value="1"/>
</dbReference>
<comment type="caution">
    <text evidence="7">The sequence shown here is derived from an EMBL/GenBank/DDBJ whole genome shotgun (WGS) entry which is preliminary data.</text>
</comment>
<dbReference type="InterPro" id="IPR051035">
    <property type="entry name" value="Mito_inheritance_9"/>
</dbReference>
<keyword evidence="5" id="KW-0496">Mitochondrion</keyword>
<gene>
    <name evidence="7" type="ORF">D6C78_09763</name>
</gene>
<sequence length="393" mass="44269">MLDTSTLISRRSAERCSKRVQALRVFTSVQKKEGGFNKAFLFSTDDGQRVVTRFPTQVSGPARLITNSEVATMRYRKQRQYACTTIPIPRVIDWSDDSCNPLGQEYIIMEYTYGVQLNELWNDLSSSTQIRCIESLCYYVQQMARSDFPLYGSLYTADCSIPGIETVGIGEGFSIGPHCGTMYWDCTVDESRYYHLSRPNRGPYQGHDLESYSAGLVDTGLTRIPPSEIDNNRVTPFQGLVKDHIDMLARSREVLAVLDQKKLASNLAPPRFALETDPTKITGIIDWQSTSIEPAFKYADTIPDFVANHSVTTSPPSESGMDTTEMTKSEICAVTFDACIKGLVPRLEYARALDADLLRSFRYTHRTWKDGIAALREEFTMLSSRWSELGLPQ</sequence>
<comment type="subcellular location">
    <subcellularLocation>
        <location evidence="1">Mitochondrion</location>
    </subcellularLocation>
</comment>
<dbReference type="PANTHER" id="PTHR36091:SF1">
    <property type="entry name" value="ALTERED INHERITANCE OF MITOCHONDRIA PROTEIN 9, MITOCHONDRIAL"/>
    <property type="match status" value="1"/>
</dbReference>
<protein>
    <recommendedName>
        <fullName evidence="3">Altered inheritance of mitochondria protein 9, mitochondrial</fullName>
    </recommendedName>
    <alternativeName>
        <fullName evidence="6">Found in mitochondrial proteome protein 29</fullName>
    </alternativeName>
</protein>
<proteinExistence type="inferred from homology"/>
<dbReference type="GO" id="GO:0005739">
    <property type="term" value="C:mitochondrion"/>
    <property type="evidence" value="ECO:0007669"/>
    <property type="project" value="UniProtKB-SubCell"/>
</dbReference>
<dbReference type="AlphaFoldDB" id="A0A4T0B8B6"/>
<evidence type="ECO:0000313" key="8">
    <source>
        <dbReference type="Proteomes" id="UP000308724"/>
    </source>
</evidence>
<name>A0A4T0B8B6_AURPU</name>
<evidence type="ECO:0000256" key="3">
    <source>
        <dbReference type="ARBA" id="ARBA00016197"/>
    </source>
</evidence>
<accession>A0A4T0B8B6</accession>
<evidence type="ECO:0000256" key="2">
    <source>
        <dbReference type="ARBA" id="ARBA00005543"/>
    </source>
</evidence>
<dbReference type="InterPro" id="IPR011009">
    <property type="entry name" value="Kinase-like_dom_sf"/>
</dbReference>
<dbReference type="EMBL" id="QZBZ01000373">
    <property type="protein sequence ID" value="TIA30181.1"/>
    <property type="molecule type" value="Genomic_DNA"/>
</dbReference>
<evidence type="ECO:0000256" key="5">
    <source>
        <dbReference type="ARBA" id="ARBA00023128"/>
    </source>
</evidence>